<dbReference type="EMBL" id="MU128948">
    <property type="protein sequence ID" value="KAF9515621.1"/>
    <property type="molecule type" value="Genomic_DNA"/>
</dbReference>
<evidence type="ECO:0000256" key="1">
    <source>
        <dbReference type="SAM" id="MobiDB-lite"/>
    </source>
</evidence>
<evidence type="ECO:0000313" key="3">
    <source>
        <dbReference type="Proteomes" id="UP000886523"/>
    </source>
</evidence>
<organism evidence="2 3">
    <name type="scientific">Hydnum rufescens UP504</name>
    <dbReference type="NCBI Taxonomy" id="1448309"/>
    <lineage>
        <taxon>Eukaryota</taxon>
        <taxon>Fungi</taxon>
        <taxon>Dikarya</taxon>
        <taxon>Basidiomycota</taxon>
        <taxon>Agaricomycotina</taxon>
        <taxon>Agaricomycetes</taxon>
        <taxon>Cantharellales</taxon>
        <taxon>Hydnaceae</taxon>
        <taxon>Hydnum</taxon>
    </lineage>
</organism>
<dbReference type="OrthoDB" id="2690753at2759"/>
<dbReference type="AlphaFoldDB" id="A0A9P6B0W0"/>
<sequence>MFWPKTKGAAEETGHTNANNEGEATSNDNSGSDTASESQSENPLPPEFSLTKWPVSEPNKIVIKDMVDSGKWETNPLPLFVEDGGDIVPPSQYESILPGAIAQIAFIPKHVRVTEGNAFKMVFTTIIQEIIVLKKGDPVQAPMPRTPTTRRTLPRAPSFSPRKQAVKT</sequence>
<reference evidence="2" key="1">
    <citation type="journal article" date="2020" name="Nat. Commun.">
        <title>Large-scale genome sequencing of mycorrhizal fungi provides insights into the early evolution of symbiotic traits.</title>
        <authorList>
            <person name="Miyauchi S."/>
            <person name="Kiss E."/>
            <person name="Kuo A."/>
            <person name="Drula E."/>
            <person name="Kohler A."/>
            <person name="Sanchez-Garcia M."/>
            <person name="Morin E."/>
            <person name="Andreopoulos B."/>
            <person name="Barry K.W."/>
            <person name="Bonito G."/>
            <person name="Buee M."/>
            <person name="Carver A."/>
            <person name="Chen C."/>
            <person name="Cichocki N."/>
            <person name="Clum A."/>
            <person name="Culley D."/>
            <person name="Crous P.W."/>
            <person name="Fauchery L."/>
            <person name="Girlanda M."/>
            <person name="Hayes R.D."/>
            <person name="Keri Z."/>
            <person name="LaButti K."/>
            <person name="Lipzen A."/>
            <person name="Lombard V."/>
            <person name="Magnuson J."/>
            <person name="Maillard F."/>
            <person name="Murat C."/>
            <person name="Nolan M."/>
            <person name="Ohm R.A."/>
            <person name="Pangilinan J."/>
            <person name="Pereira M.F."/>
            <person name="Perotto S."/>
            <person name="Peter M."/>
            <person name="Pfister S."/>
            <person name="Riley R."/>
            <person name="Sitrit Y."/>
            <person name="Stielow J.B."/>
            <person name="Szollosi G."/>
            <person name="Zifcakova L."/>
            <person name="Stursova M."/>
            <person name="Spatafora J.W."/>
            <person name="Tedersoo L."/>
            <person name="Vaario L.M."/>
            <person name="Yamada A."/>
            <person name="Yan M."/>
            <person name="Wang P."/>
            <person name="Xu J."/>
            <person name="Bruns T."/>
            <person name="Baldrian P."/>
            <person name="Vilgalys R."/>
            <person name="Dunand C."/>
            <person name="Henrissat B."/>
            <person name="Grigoriev I.V."/>
            <person name="Hibbett D."/>
            <person name="Nagy L.G."/>
            <person name="Martin F.M."/>
        </authorList>
    </citation>
    <scope>NUCLEOTIDE SEQUENCE</scope>
    <source>
        <strain evidence="2">UP504</strain>
    </source>
</reference>
<comment type="caution">
    <text evidence="2">The sequence shown here is derived from an EMBL/GenBank/DDBJ whole genome shotgun (WGS) entry which is preliminary data.</text>
</comment>
<protein>
    <submittedName>
        <fullName evidence="2">Uncharacterized protein</fullName>
    </submittedName>
</protein>
<feature type="compositionally biased region" description="Polar residues" evidence="1">
    <location>
        <begin position="15"/>
        <end position="42"/>
    </location>
</feature>
<dbReference type="Proteomes" id="UP000886523">
    <property type="component" value="Unassembled WGS sequence"/>
</dbReference>
<gene>
    <name evidence="2" type="ORF">BS47DRAFT_1484439</name>
</gene>
<feature type="region of interest" description="Disordered" evidence="1">
    <location>
        <begin position="138"/>
        <end position="168"/>
    </location>
</feature>
<evidence type="ECO:0000313" key="2">
    <source>
        <dbReference type="EMBL" id="KAF9515621.1"/>
    </source>
</evidence>
<accession>A0A9P6B0W0</accession>
<proteinExistence type="predicted"/>
<feature type="compositionally biased region" description="Low complexity" evidence="1">
    <location>
        <begin position="142"/>
        <end position="155"/>
    </location>
</feature>
<name>A0A9P6B0W0_9AGAM</name>
<keyword evidence="3" id="KW-1185">Reference proteome</keyword>
<feature type="region of interest" description="Disordered" evidence="1">
    <location>
        <begin position="1"/>
        <end position="52"/>
    </location>
</feature>